<accession>A0ABY1PSD5</accession>
<evidence type="ECO:0000313" key="1">
    <source>
        <dbReference type="EMBL" id="SMP45352.1"/>
    </source>
</evidence>
<dbReference type="Pfam" id="PF07386">
    <property type="entry name" value="DUF1499"/>
    <property type="match status" value="1"/>
</dbReference>
<dbReference type="PANTHER" id="PTHR34801:SF6">
    <property type="entry name" value="SLL1620 PROTEIN"/>
    <property type="match status" value="1"/>
</dbReference>
<sequence>MLKTLGVIAAVIVVGLPAAALVAGQMNMLSGRRPQDLGARDGLLKPPVAASWNSVSSQAARHPHTDYHEIAPLRYQGDGHAALARLAAIVAAMPGAAIVTSTPGYLYAEFQTPLLKFVDDVEFLLDEPASVIQMRSASRLGRKDFGANRKRLEAVRQRFESPTQARPAVR</sequence>
<proteinExistence type="predicted"/>
<dbReference type="RefSeq" id="WP_283440643.1">
    <property type="nucleotide sequence ID" value="NZ_FXUL01000001.1"/>
</dbReference>
<name>A0ABY1PSD5_9BURK</name>
<dbReference type="PANTHER" id="PTHR34801">
    <property type="entry name" value="EXPRESSED PROTEIN"/>
    <property type="match status" value="1"/>
</dbReference>
<dbReference type="PIRSF" id="PIRSF026426">
    <property type="entry name" value="DUF1499"/>
    <property type="match status" value="1"/>
</dbReference>
<dbReference type="InterPro" id="IPR010865">
    <property type="entry name" value="DUF1499"/>
</dbReference>
<organism evidence="1 2">
    <name type="scientific">Noviherbaspirillum suwonense</name>
    <dbReference type="NCBI Taxonomy" id="1224511"/>
    <lineage>
        <taxon>Bacteria</taxon>
        <taxon>Pseudomonadati</taxon>
        <taxon>Pseudomonadota</taxon>
        <taxon>Betaproteobacteria</taxon>
        <taxon>Burkholderiales</taxon>
        <taxon>Oxalobacteraceae</taxon>
        <taxon>Noviherbaspirillum</taxon>
    </lineage>
</organism>
<reference evidence="1 2" key="1">
    <citation type="submission" date="2017-05" db="EMBL/GenBank/DDBJ databases">
        <authorList>
            <person name="Varghese N."/>
            <person name="Submissions S."/>
        </authorList>
    </citation>
    <scope>NUCLEOTIDE SEQUENCE [LARGE SCALE GENOMIC DNA]</scope>
    <source>
        <strain evidence="1 2">DSM 26001</strain>
    </source>
</reference>
<dbReference type="EMBL" id="FXUL01000001">
    <property type="protein sequence ID" value="SMP45352.1"/>
    <property type="molecule type" value="Genomic_DNA"/>
</dbReference>
<gene>
    <name evidence="1" type="ORF">SAMN06295970_101500</name>
</gene>
<comment type="caution">
    <text evidence="1">The sequence shown here is derived from an EMBL/GenBank/DDBJ whole genome shotgun (WGS) entry which is preliminary data.</text>
</comment>
<keyword evidence="2" id="KW-1185">Reference proteome</keyword>
<evidence type="ECO:0000313" key="2">
    <source>
        <dbReference type="Proteomes" id="UP001158049"/>
    </source>
</evidence>
<protein>
    <submittedName>
        <fullName evidence="1">Uncharacterized conserved protein, DUF1499 family</fullName>
    </submittedName>
</protein>
<dbReference type="Proteomes" id="UP001158049">
    <property type="component" value="Unassembled WGS sequence"/>
</dbReference>